<reference evidence="1 2" key="1">
    <citation type="submission" date="2019-01" db="EMBL/GenBank/DDBJ databases">
        <title>Sequencing of cultivated peanut Arachis hypogaea provides insights into genome evolution and oil improvement.</title>
        <authorList>
            <person name="Chen X."/>
        </authorList>
    </citation>
    <scope>NUCLEOTIDE SEQUENCE [LARGE SCALE GENOMIC DNA]</scope>
    <source>
        <strain evidence="2">cv. Fuhuasheng</strain>
        <tissue evidence="1">Leaves</tissue>
    </source>
</reference>
<dbReference type="STRING" id="3818.A0A444Y3I4"/>
<dbReference type="PANTHER" id="PTHR36983:SF2">
    <property type="entry name" value="DNAJ HOMOLOG SUBFAMILY C MEMBER 13"/>
    <property type="match status" value="1"/>
</dbReference>
<keyword evidence="2" id="KW-1185">Reference proteome</keyword>
<dbReference type="GO" id="GO:2000641">
    <property type="term" value="P:regulation of early endosome to late endosome transport"/>
    <property type="evidence" value="ECO:0007669"/>
    <property type="project" value="InterPro"/>
</dbReference>
<dbReference type="GO" id="GO:0007032">
    <property type="term" value="P:endosome organization"/>
    <property type="evidence" value="ECO:0007669"/>
    <property type="project" value="InterPro"/>
</dbReference>
<sequence length="500" mass="56062">MLSAVTVHATSSYCVVNGVAAVPFSRILVVSMENHQWYTNKAEVKIVEEGRIIISDAILGNTGRKVKILEVSNNHVEEVQRQKQCFETSLNLSSELFLQGLHYDKDLASVWADDWSTFKLYLKQFLRALARLYEEENMYHGHLRHYNLVISGDRALVSGVEGNLLPDGFEDEIFTDETKELGRVLLPSQNLGKSPMEIDLCESWNMIFCHPIFLDFQHKLYYFLIANQYLNEHLKGSTLAKDMSRKIERHLLTYGIHQLNWHDGVNLVNDPVMMQSLNSRNYGTVPHEFLRFVRNCIAHLNMEANVEMCQQAEILARKIEESYPGFLFALHAYKCNAAKEAVGAEDTPLGGWSVRLHSVAQGILNVPGLSLGVGPKGGLEHGDAAVTVCPLSSVSSLVRFAEEPQMFAVEFSDGCPIHVYASNDAIQTEGQCAILVLPRLTMPGHRIDPPCGSVYLQYGQQKSVADAESASMHLKHLTAARMLLLKVVPFLDQELNYGEE</sequence>
<dbReference type="Proteomes" id="UP000289738">
    <property type="component" value="Chromosome B08"/>
</dbReference>
<comment type="caution">
    <text evidence="1">The sequence shown here is derived from an EMBL/GenBank/DDBJ whole genome shotgun (WGS) entry which is preliminary data.</text>
</comment>
<dbReference type="GO" id="GO:0010008">
    <property type="term" value="C:endosome membrane"/>
    <property type="evidence" value="ECO:0007669"/>
    <property type="project" value="TreeGrafter"/>
</dbReference>
<name>A0A444Y3I4_ARAHY</name>
<evidence type="ECO:0000313" key="1">
    <source>
        <dbReference type="EMBL" id="RYQ96485.1"/>
    </source>
</evidence>
<protein>
    <recommendedName>
        <fullName evidence="3">Protein kinase domain-containing protein</fullName>
    </recommendedName>
</protein>
<proteinExistence type="predicted"/>
<dbReference type="EMBL" id="SDMP01000018">
    <property type="protein sequence ID" value="RYQ96485.1"/>
    <property type="molecule type" value="Genomic_DNA"/>
</dbReference>
<evidence type="ECO:0008006" key="3">
    <source>
        <dbReference type="Google" id="ProtNLM"/>
    </source>
</evidence>
<dbReference type="InterPro" id="IPR044978">
    <property type="entry name" value="GRV2/DNAJC13"/>
</dbReference>
<dbReference type="GO" id="GO:0006898">
    <property type="term" value="P:receptor-mediated endocytosis"/>
    <property type="evidence" value="ECO:0007669"/>
    <property type="project" value="TreeGrafter"/>
</dbReference>
<organism evidence="1 2">
    <name type="scientific">Arachis hypogaea</name>
    <name type="common">Peanut</name>
    <dbReference type="NCBI Taxonomy" id="3818"/>
    <lineage>
        <taxon>Eukaryota</taxon>
        <taxon>Viridiplantae</taxon>
        <taxon>Streptophyta</taxon>
        <taxon>Embryophyta</taxon>
        <taxon>Tracheophyta</taxon>
        <taxon>Spermatophyta</taxon>
        <taxon>Magnoliopsida</taxon>
        <taxon>eudicotyledons</taxon>
        <taxon>Gunneridae</taxon>
        <taxon>Pentapetalae</taxon>
        <taxon>rosids</taxon>
        <taxon>fabids</taxon>
        <taxon>Fabales</taxon>
        <taxon>Fabaceae</taxon>
        <taxon>Papilionoideae</taxon>
        <taxon>50 kb inversion clade</taxon>
        <taxon>dalbergioids sensu lato</taxon>
        <taxon>Dalbergieae</taxon>
        <taxon>Pterocarpus clade</taxon>
        <taxon>Arachis</taxon>
    </lineage>
</organism>
<gene>
    <name evidence="1" type="ORF">Ahy_B08g092245</name>
</gene>
<dbReference type="PANTHER" id="PTHR36983">
    <property type="entry name" value="DNAJ HOMOLOG SUBFAMILY C MEMBER 13"/>
    <property type="match status" value="1"/>
</dbReference>
<dbReference type="AlphaFoldDB" id="A0A444Y3I4"/>
<evidence type="ECO:0000313" key="2">
    <source>
        <dbReference type="Proteomes" id="UP000289738"/>
    </source>
</evidence>
<accession>A0A444Y3I4</accession>